<gene>
    <name evidence="3" type="ORF">RM479_20095</name>
</gene>
<sequence>MVRRWGLTGWSGAALLVVAVALLIDPALRNDIAVEGAFLLLVSWAPMLIGGILAWALVKAFGDRDALDRRTAAAMESHPINRELVWLALFAVGFVGCMVVLSTILNMYGSQTGTDLAMSASLVSRLLFLFTLPLLVMDRSGVVIDGKGTAMPAIALKVDSPWRWLGMIPVAVVLGLIGFTLVPYVGLPVLSFPLIGFVLAFAVISVCEEIFFRGMLQTRLEMLMGRWGGIVATSVLFALVYAIVQPYDAVAQLPGNGLVYDMGLSLLTYATAGLLYGYLWTCFRNTWLNVILRIGVFLVLMPPDLQTGII</sequence>
<dbReference type="InterPro" id="IPR003675">
    <property type="entry name" value="Rce1/LyrA-like_dom"/>
</dbReference>
<dbReference type="RefSeq" id="WP_311513285.1">
    <property type="nucleotide sequence ID" value="NZ_JAVREP010000015.1"/>
</dbReference>
<comment type="caution">
    <text evidence="3">The sequence shown here is derived from an EMBL/GenBank/DDBJ whole genome shotgun (WGS) entry which is preliminary data.</text>
</comment>
<feature type="transmembrane region" description="Helical" evidence="1">
    <location>
        <begin position="192"/>
        <end position="212"/>
    </location>
</feature>
<accession>A0ABU2MF48</accession>
<dbReference type="Proteomes" id="UP001183390">
    <property type="component" value="Unassembled WGS sequence"/>
</dbReference>
<dbReference type="GO" id="GO:0016787">
    <property type="term" value="F:hydrolase activity"/>
    <property type="evidence" value="ECO:0007669"/>
    <property type="project" value="UniProtKB-KW"/>
</dbReference>
<evidence type="ECO:0000259" key="2">
    <source>
        <dbReference type="Pfam" id="PF02517"/>
    </source>
</evidence>
<proteinExistence type="predicted"/>
<evidence type="ECO:0000256" key="1">
    <source>
        <dbReference type="SAM" id="Phobius"/>
    </source>
</evidence>
<feature type="transmembrane region" description="Helical" evidence="1">
    <location>
        <begin position="39"/>
        <end position="62"/>
    </location>
</feature>
<keyword evidence="4" id="KW-1185">Reference proteome</keyword>
<feature type="transmembrane region" description="Helical" evidence="1">
    <location>
        <begin position="83"/>
        <end position="104"/>
    </location>
</feature>
<keyword evidence="1" id="KW-0472">Membrane</keyword>
<reference evidence="4" key="1">
    <citation type="submission" date="2023-07" db="EMBL/GenBank/DDBJ databases">
        <title>30 novel species of actinomycetes from the DSMZ collection.</title>
        <authorList>
            <person name="Nouioui I."/>
        </authorList>
    </citation>
    <scope>NUCLEOTIDE SEQUENCE [LARGE SCALE GENOMIC DNA]</scope>
    <source>
        <strain evidence="4">DSM 44743</strain>
    </source>
</reference>
<feature type="transmembrane region" description="Helical" evidence="1">
    <location>
        <begin position="164"/>
        <end position="186"/>
    </location>
</feature>
<evidence type="ECO:0000313" key="4">
    <source>
        <dbReference type="Proteomes" id="UP001183390"/>
    </source>
</evidence>
<name>A0ABU2MF48_9ACTN</name>
<dbReference type="EMBL" id="JAVREP010000015">
    <property type="protein sequence ID" value="MDT0330725.1"/>
    <property type="molecule type" value="Genomic_DNA"/>
</dbReference>
<dbReference type="Pfam" id="PF02517">
    <property type="entry name" value="Rce1-like"/>
    <property type="match status" value="1"/>
</dbReference>
<feature type="domain" description="CAAX prenyl protease 2/Lysostaphin resistance protein A-like" evidence="2">
    <location>
        <begin position="193"/>
        <end position="294"/>
    </location>
</feature>
<keyword evidence="3" id="KW-0378">Hydrolase</keyword>
<organism evidence="3 4">
    <name type="scientific">Nocardiopsis lambiniae</name>
    <dbReference type="NCBI Taxonomy" id="3075539"/>
    <lineage>
        <taxon>Bacteria</taxon>
        <taxon>Bacillati</taxon>
        <taxon>Actinomycetota</taxon>
        <taxon>Actinomycetes</taxon>
        <taxon>Streptosporangiales</taxon>
        <taxon>Nocardiopsidaceae</taxon>
        <taxon>Nocardiopsis</taxon>
    </lineage>
</organism>
<feature type="transmembrane region" description="Helical" evidence="1">
    <location>
        <begin position="224"/>
        <end position="244"/>
    </location>
</feature>
<dbReference type="EC" id="3.4.-.-" evidence="3"/>
<evidence type="ECO:0000313" key="3">
    <source>
        <dbReference type="EMBL" id="MDT0330725.1"/>
    </source>
</evidence>
<feature type="transmembrane region" description="Helical" evidence="1">
    <location>
        <begin position="264"/>
        <end position="283"/>
    </location>
</feature>
<feature type="transmembrane region" description="Helical" evidence="1">
    <location>
        <begin position="116"/>
        <end position="137"/>
    </location>
</feature>
<keyword evidence="1" id="KW-0812">Transmembrane</keyword>
<keyword evidence="1" id="KW-1133">Transmembrane helix</keyword>
<protein>
    <submittedName>
        <fullName evidence="3">CPBP family intramembrane glutamic endopeptidase</fullName>
        <ecNumber evidence="3">3.4.-.-</ecNumber>
    </submittedName>
</protein>